<dbReference type="PRINTS" id="PR00302">
    <property type="entry name" value="LUPUSLA"/>
</dbReference>
<organism evidence="7 8">
    <name type="scientific">Macrostomum lignano</name>
    <dbReference type="NCBI Taxonomy" id="282301"/>
    <lineage>
        <taxon>Eukaryota</taxon>
        <taxon>Metazoa</taxon>
        <taxon>Spiralia</taxon>
        <taxon>Lophotrochozoa</taxon>
        <taxon>Platyhelminthes</taxon>
        <taxon>Rhabditophora</taxon>
        <taxon>Macrostomorpha</taxon>
        <taxon>Macrostomida</taxon>
        <taxon>Macrostomidae</taxon>
        <taxon>Macrostomum</taxon>
    </lineage>
</organism>
<feature type="region of interest" description="Disordered" evidence="5">
    <location>
        <begin position="695"/>
        <end position="723"/>
    </location>
</feature>
<dbReference type="PROSITE" id="PS50961">
    <property type="entry name" value="HTH_LA"/>
    <property type="match status" value="1"/>
</dbReference>
<keyword evidence="2 4" id="KW-0694">RNA-binding</keyword>
<gene>
    <name evidence="7" type="ORF">BOX15_Mlig028843g3</name>
</gene>
<dbReference type="Pfam" id="PF21071">
    <property type="entry name" value="LARP1_HEAT"/>
    <property type="match status" value="1"/>
</dbReference>
<sequence length="723" mass="79803">PMSENPVNKKSAPSGSGGSSGRSDSPRKPGRPALKKEMRLSDKSHKKRLAFADDRNGSTQSEPPPVSDRWPSLEAANPPSVVEEESAASTKAVQLPQQRQLQQQSQPASSPLRHQKRQQQPLQPQQRRAGPDCRRPPFAAGGSAGGDGGDGRVERGRSRSLSAAGAHGRTPFRRYGRIGRRNRELNRIAFEPEPSCWEGLAFMYASNGHLPDVMPVGQTVDPATGARSLIVNGLFFFPENLDTEAMGDLVLSQIRRQVEFYFSDENLSRDFFLRSLMDAEGFVSLRTLAGFNRVSFLCRGNLEDVAAAVEASDKLELSSDGAQVRRKLDPRLWPLPGAGGNSSRAVVGSLNIDAPEFVPKASGLSDCRQDSDEVFSKGETVEDSVLRGQPRRHHMMKFRFDSSEMLDRSAMQLASTTEDEVSEADISNLIVVAPPTRARDGESGVGGQESAEGLAMKSKAAAAAAAAVFGAHGQQQGIGGVGYVFGGGRGKRLTSASSHCSEFSASPGLANNLPGELVTAASASTAGLHPSQVLLQEQGFNFVDYNHYHKKCLQDRDKEGPGQSQEMNTLYRFWSFFLRDNFNWKMYREFRRLAQEDAASGYRYGLECLFRFFTYGLERRFRKDLFKDFCDETIRDYKSGQLYGLEKFWALLKYANINPDRLEMDPCLRRALRKYTTLEHFRSDKFIPPQGFYVRKSSSSNSRRSDSEAAFAADAGVKRAAEP</sequence>
<evidence type="ECO:0000313" key="7">
    <source>
        <dbReference type="EMBL" id="PAA47186.1"/>
    </source>
</evidence>
<name>A0A267DDG3_9PLAT</name>
<comment type="caution">
    <text evidence="7">The sequence shown here is derived from an EMBL/GenBank/DDBJ whole genome shotgun (WGS) entry which is preliminary data.</text>
</comment>
<feature type="compositionally biased region" description="Low complexity" evidence="5">
    <location>
        <begin position="94"/>
        <end position="128"/>
    </location>
</feature>
<dbReference type="EMBL" id="NIVC01004543">
    <property type="protein sequence ID" value="PAA47186.1"/>
    <property type="molecule type" value="Genomic_DNA"/>
</dbReference>
<dbReference type="InterPro" id="IPR045180">
    <property type="entry name" value="La_dom_prot"/>
</dbReference>
<feature type="region of interest" description="Disordered" evidence="5">
    <location>
        <begin position="1"/>
        <end position="168"/>
    </location>
</feature>
<feature type="non-terminal residue" evidence="7">
    <location>
        <position position="1"/>
    </location>
</feature>
<feature type="domain" description="HTH La-type RNA-binding" evidence="6">
    <location>
        <begin position="244"/>
        <end position="337"/>
    </location>
</feature>
<evidence type="ECO:0000256" key="3">
    <source>
        <dbReference type="ARBA" id="ARBA00023242"/>
    </source>
</evidence>
<dbReference type="GO" id="GO:1990904">
    <property type="term" value="C:ribonucleoprotein complex"/>
    <property type="evidence" value="ECO:0007669"/>
    <property type="project" value="InterPro"/>
</dbReference>
<dbReference type="InterPro" id="IPR002344">
    <property type="entry name" value="Lupus_La"/>
</dbReference>
<dbReference type="GO" id="GO:0000339">
    <property type="term" value="F:RNA cap binding"/>
    <property type="evidence" value="ECO:0007669"/>
    <property type="project" value="InterPro"/>
</dbReference>
<reference evidence="7 8" key="1">
    <citation type="submission" date="2017-06" db="EMBL/GenBank/DDBJ databases">
        <title>A platform for efficient transgenesis in Macrostomum lignano, a flatworm model organism for stem cell research.</title>
        <authorList>
            <person name="Berezikov E."/>
        </authorList>
    </citation>
    <scope>NUCLEOTIDE SEQUENCE [LARGE SCALE GENOMIC DNA]</scope>
    <source>
        <strain evidence="7">DV1</strain>
        <tissue evidence="7">Whole organism</tissue>
    </source>
</reference>
<dbReference type="PANTHER" id="PTHR22792">
    <property type="entry name" value="LUPUS LA PROTEIN-RELATED"/>
    <property type="match status" value="1"/>
</dbReference>
<keyword evidence="3" id="KW-0539">Nucleus</keyword>
<evidence type="ECO:0000256" key="5">
    <source>
        <dbReference type="SAM" id="MobiDB-lite"/>
    </source>
</evidence>
<dbReference type="GO" id="GO:0005737">
    <property type="term" value="C:cytoplasm"/>
    <property type="evidence" value="ECO:0007669"/>
    <property type="project" value="UniProtKB-ARBA"/>
</dbReference>
<dbReference type="GO" id="GO:0005634">
    <property type="term" value="C:nucleus"/>
    <property type="evidence" value="ECO:0007669"/>
    <property type="project" value="UniProtKB-SubCell"/>
</dbReference>
<evidence type="ECO:0000259" key="6">
    <source>
        <dbReference type="PROSITE" id="PS50961"/>
    </source>
</evidence>
<dbReference type="STRING" id="282301.A0A267DDG3"/>
<dbReference type="InterPro" id="IPR006630">
    <property type="entry name" value="La_HTH"/>
</dbReference>
<dbReference type="PANTHER" id="PTHR22792:SF132">
    <property type="entry name" value="LA-RELATED PROTEIN 1"/>
    <property type="match status" value="1"/>
</dbReference>
<dbReference type="InterPro" id="IPR006607">
    <property type="entry name" value="DM15"/>
</dbReference>
<feature type="compositionally biased region" description="Basic and acidic residues" evidence="5">
    <location>
        <begin position="34"/>
        <end position="43"/>
    </location>
</feature>
<evidence type="ECO:0000256" key="2">
    <source>
        <dbReference type="ARBA" id="ARBA00022884"/>
    </source>
</evidence>
<dbReference type="CDD" id="cd07323">
    <property type="entry name" value="LAM"/>
    <property type="match status" value="1"/>
</dbReference>
<evidence type="ECO:0000313" key="8">
    <source>
        <dbReference type="Proteomes" id="UP000215902"/>
    </source>
</evidence>
<dbReference type="GO" id="GO:0048255">
    <property type="term" value="P:mRNA stabilization"/>
    <property type="evidence" value="ECO:0007669"/>
    <property type="project" value="InterPro"/>
</dbReference>
<dbReference type="Gene3D" id="1.10.10.10">
    <property type="entry name" value="Winged helix-like DNA-binding domain superfamily/Winged helix DNA-binding domain"/>
    <property type="match status" value="1"/>
</dbReference>
<dbReference type="SMART" id="SM00715">
    <property type="entry name" value="LA"/>
    <property type="match status" value="1"/>
</dbReference>
<accession>A0A267DDG3</accession>
<dbReference type="InterPro" id="IPR036390">
    <property type="entry name" value="WH_DNA-bd_sf"/>
</dbReference>
<comment type="subcellular location">
    <subcellularLocation>
        <location evidence="1">Nucleus</location>
    </subcellularLocation>
</comment>
<dbReference type="GO" id="GO:0006396">
    <property type="term" value="P:RNA processing"/>
    <property type="evidence" value="ECO:0007669"/>
    <property type="project" value="InterPro"/>
</dbReference>
<proteinExistence type="predicted"/>
<keyword evidence="8" id="KW-1185">Reference proteome</keyword>
<dbReference type="InterPro" id="IPR036388">
    <property type="entry name" value="WH-like_DNA-bd_sf"/>
</dbReference>
<evidence type="ECO:0000256" key="4">
    <source>
        <dbReference type="PROSITE-ProRule" id="PRU00332"/>
    </source>
</evidence>
<dbReference type="Proteomes" id="UP000215902">
    <property type="component" value="Unassembled WGS sequence"/>
</dbReference>
<dbReference type="Pfam" id="PF05383">
    <property type="entry name" value="La"/>
    <property type="match status" value="1"/>
</dbReference>
<dbReference type="OrthoDB" id="340227at2759"/>
<dbReference type="AlphaFoldDB" id="A0A267DDG3"/>
<dbReference type="SMART" id="SM00684">
    <property type="entry name" value="DM15"/>
    <property type="match status" value="3"/>
</dbReference>
<evidence type="ECO:0000256" key="1">
    <source>
        <dbReference type="ARBA" id="ARBA00004123"/>
    </source>
</evidence>
<dbReference type="SUPFAM" id="SSF46785">
    <property type="entry name" value="Winged helix' DNA-binding domain"/>
    <property type="match status" value="1"/>
</dbReference>
<protein>
    <recommendedName>
        <fullName evidence="6">HTH La-type RNA-binding domain-containing protein</fullName>
    </recommendedName>
</protein>